<keyword evidence="1" id="KW-0812">Transmembrane</keyword>
<keyword evidence="1" id="KW-0472">Membrane</keyword>
<comment type="caution">
    <text evidence="2">The sequence shown here is derived from an EMBL/GenBank/DDBJ whole genome shotgun (WGS) entry which is preliminary data.</text>
</comment>
<feature type="transmembrane region" description="Helical" evidence="1">
    <location>
        <begin position="278"/>
        <end position="297"/>
    </location>
</feature>
<feature type="transmembrane region" description="Helical" evidence="1">
    <location>
        <begin position="20"/>
        <end position="38"/>
    </location>
</feature>
<feature type="transmembrane region" description="Helical" evidence="1">
    <location>
        <begin position="337"/>
        <end position="357"/>
    </location>
</feature>
<evidence type="ECO:0000313" key="2">
    <source>
        <dbReference type="EMBL" id="TCI08111.1"/>
    </source>
</evidence>
<feature type="transmembrane region" description="Helical" evidence="1">
    <location>
        <begin position="363"/>
        <end position="382"/>
    </location>
</feature>
<gene>
    <name evidence="2" type="ORF">EZM97_25995</name>
</gene>
<feature type="transmembrane region" description="Helical" evidence="1">
    <location>
        <begin position="80"/>
        <end position="97"/>
    </location>
</feature>
<name>A0A4R0YNM6_9GAMM</name>
<dbReference type="EMBL" id="SJTG01000004">
    <property type="protein sequence ID" value="TCI08111.1"/>
    <property type="molecule type" value="Genomic_DNA"/>
</dbReference>
<keyword evidence="1" id="KW-1133">Transmembrane helix</keyword>
<dbReference type="AlphaFoldDB" id="A0A4R0YNM6"/>
<dbReference type="PANTHER" id="PTHR36840:SF1">
    <property type="entry name" value="BLL5714 PROTEIN"/>
    <property type="match status" value="1"/>
</dbReference>
<evidence type="ECO:0000256" key="1">
    <source>
        <dbReference type="SAM" id="Phobius"/>
    </source>
</evidence>
<dbReference type="Pfam" id="PF06772">
    <property type="entry name" value="LtrA"/>
    <property type="match status" value="1"/>
</dbReference>
<feature type="transmembrane region" description="Helical" evidence="1">
    <location>
        <begin position="234"/>
        <end position="257"/>
    </location>
</feature>
<feature type="transmembrane region" description="Helical" evidence="1">
    <location>
        <begin position="309"/>
        <end position="330"/>
    </location>
</feature>
<accession>A0A4R0YNM6</accession>
<evidence type="ECO:0000313" key="3">
    <source>
        <dbReference type="Proteomes" id="UP000291822"/>
    </source>
</evidence>
<keyword evidence="3" id="KW-1185">Reference proteome</keyword>
<feature type="transmembrane region" description="Helical" evidence="1">
    <location>
        <begin position="50"/>
        <end position="68"/>
    </location>
</feature>
<feature type="transmembrane region" description="Helical" evidence="1">
    <location>
        <begin position="166"/>
        <end position="186"/>
    </location>
</feature>
<protein>
    <submittedName>
        <fullName evidence="2">Low temperature requirement protein A</fullName>
    </submittedName>
</protein>
<dbReference type="Proteomes" id="UP000291822">
    <property type="component" value="Unassembled WGS sequence"/>
</dbReference>
<dbReference type="InterPro" id="IPR010640">
    <property type="entry name" value="Low_temperature_requirement_A"/>
</dbReference>
<reference evidence="2 3" key="1">
    <citation type="submission" date="2019-02" db="EMBL/GenBank/DDBJ databases">
        <title>Dyella amyloliquefaciens sp. nov., isolated from forest soil.</title>
        <authorList>
            <person name="Gao Z.-H."/>
            <person name="Qiu L.-H."/>
        </authorList>
    </citation>
    <scope>NUCLEOTIDE SEQUENCE [LARGE SCALE GENOMIC DNA]</scope>
    <source>
        <strain evidence="2 3">KACC 12747</strain>
    </source>
</reference>
<dbReference type="RefSeq" id="WP_131151947.1">
    <property type="nucleotide sequence ID" value="NZ_SJTG01000004.1"/>
</dbReference>
<proteinExistence type="predicted"/>
<dbReference type="PANTHER" id="PTHR36840">
    <property type="entry name" value="BLL5714 PROTEIN"/>
    <property type="match status" value="1"/>
</dbReference>
<feature type="transmembrane region" description="Helical" evidence="1">
    <location>
        <begin position="207"/>
        <end position="228"/>
    </location>
</feature>
<sequence length="396" mass="43201">MSHDSTASLLRSRDGGHGKVTNIELFFDLVFVYAVTQLSHTLLHHLDAGGALRVLLLFLSVWWVWIFTGWITNWLDPERIAVRMMLLVLTFAGLLLSTSLPEAFAEHGMLFAGAYVAMQVGRSAFMMWALRKSPRAAQLNFVRITSWFCVSGVLWLMGGAHEASRFAWWIAALAIEYMGPAAYFYVPGIGRSSTREWDVEASHLAERCSLFVIIALGESMVVTGSSFAESARDAQSVLAFAMAFLGSVAMWWIYFDLGAERSSRAFTASSDPGRTARLAYTYLHLLIVAGIVVTAVGDELALTHPDGQGIAATAVLIGGPAMYLLGCALFKMVVNHTNFPFSHLAGLILLAALIFLAGQLSNLWLSAATTLVLVIAAAWETLSLRKVRASLHAAEH</sequence>
<feature type="transmembrane region" description="Helical" evidence="1">
    <location>
        <begin position="109"/>
        <end position="129"/>
    </location>
</feature>
<organism evidence="2 3">
    <name type="scientific">Dyella soli</name>
    <dbReference type="NCBI Taxonomy" id="522319"/>
    <lineage>
        <taxon>Bacteria</taxon>
        <taxon>Pseudomonadati</taxon>
        <taxon>Pseudomonadota</taxon>
        <taxon>Gammaproteobacteria</taxon>
        <taxon>Lysobacterales</taxon>
        <taxon>Rhodanobacteraceae</taxon>
        <taxon>Dyella</taxon>
    </lineage>
</organism>
<feature type="transmembrane region" description="Helical" evidence="1">
    <location>
        <begin position="141"/>
        <end position="160"/>
    </location>
</feature>